<gene>
    <name evidence="2" type="ORF">TM448A03779_0005</name>
</gene>
<accession>A0A6H2A1M6</accession>
<keyword evidence="1" id="KW-0812">Transmembrane</keyword>
<dbReference type="EMBL" id="MT144440">
    <property type="protein sequence ID" value="QJA53668.1"/>
    <property type="molecule type" value="Genomic_DNA"/>
</dbReference>
<evidence type="ECO:0000313" key="2">
    <source>
        <dbReference type="EMBL" id="QJA53668.1"/>
    </source>
</evidence>
<feature type="transmembrane region" description="Helical" evidence="1">
    <location>
        <begin position="107"/>
        <end position="127"/>
    </location>
</feature>
<proteinExistence type="predicted"/>
<protein>
    <submittedName>
        <fullName evidence="2">Uncharacterized protein</fullName>
    </submittedName>
</protein>
<dbReference type="AlphaFoldDB" id="A0A6H2A1M6"/>
<organism evidence="2">
    <name type="scientific">viral metagenome</name>
    <dbReference type="NCBI Taxonomy" id="1070528"/>
    <lineage>
        <taxon>unclassified sequences</taxon>
        <taxon>metagenomes</taxon>
        <taxon>organismal metagenomes</taxon>
    </lineage>
</organism>
<evidence type="ECO:0000256" key="1">
    <source>
        <dbReference type="SAM" id="Phobius"/>
    </source>
</evidence>
<keyword evidence="1" id="KW-1133">Transmembrane helix</keyword>
<reference evidence="2" key="1">
    <citation type="submission" date="2020-03" db="EMBL/GenBank/DDBJ databases">
        <title>The deep terrestrial virosphere.</title>
        <authorList>
            <person name="Holmfeldt K."/>
            <person name="Nilsson E."/>
            <person name="Simone D."/>
            <person name="Lopez-Fernandez M."/>
            <person name="Wu X."/>
            <person name="de Brujin I."/>
            <person name="Lundin D."/>
            <person name="Andersson A."/>
            <person name="Bertilsson S."/>
            <person name="Dopson M."/>
        </authorList>
    </citation>
    <scope>NUCLEOTIDE SEQUENCE</scope>
    <source>
        <strain evidence="2">TM448A03779</strain>
    </source>
</reference>
<sequence>MTTQEDFSTEFEVVEKRAPLEARIKAEEKPRVAFEEEVKKVKAEEAAPSPAVSEATLQANKWIISTCVKALGNTAYAFTQVEEAKCDDIADPLGEVWAPFLPMLPPITQAIIVTITLVGPKIGIVIYKMRKKRETPEVPPVPGLA</sequence>
<name>A0A6H2A1M6_9ZZZZ</name>
<keyword evidence="1" id="KW-0472">Membrane</keyword>